<evidence type="ECO:0000256" key="1">
    <source>
        <dbReference type="SAM" id="SignalP"/>
    </source>
</evidence>
<dbReference type="OrthoDB" id="5470953at2"/>
<name>A0A318T747_9BRAD</name>
<feature type="domain" description="EF-hand" evidence="3">
    <location>
        <begin position="55"/>
        <end position="121"/>
    </location>
</feature>
<proteinExistence type="predicted"/>
<dbReference type="PROSITE" id="PS00018">
    <property type="entry name" value="EF_HAND_1"/>
    <property type="match status" value="1"/>
</dbReference>
<dbReference type="AlphaFoldDB" id="A0A318T747"/>
<dbReference type="Pfam" id="PF13499">
    <property type="entry name" value="EF-hand_7"/>
    <property type="match status" value="1"/>
</dbReference>
<dbReference type="Pfam" id="PF13202">
    <property type="entry name" value="EF-hand_5"/>
    <property type="match status" value="1"/>
</dbReference>
<dbReference type="SUPFAM" id="SSF47473">
    <property type="entry name" value="EF-hand"/>
    <property type="match status" value="1"/>
</dbReference>
<protein>
    <submittedName>
        <fullName evidence="4">EF hand domain-containing protein</fullName>
    </submittedName>
</protein>
<dbReference type="InterPro" id="IPR011992">
    <property type="entry name" value="EF-hand-dom_pair"/>
</dbReference>
<dbReference type="InterPro" id="IPR018247">
    <property type="entry name" value="EF_Hand_1_Ca_BS"/>
</dbReference>
<gene>
    <name evidence="4" type="ORF">BJ122_13518</name>
</gene>
<feature type="signal peptide" evidence="1">
    <location>
        <begin position="1"/>
        <end position="22"/>
    </location>
</feature>
<keyword evidence="5" id="KW-1185">Reference proteome</keyword>
<evidence type="ECO:0000259" key="2">
    <source>
        <dbReference type="Pfam" id="PF13202"/>
    </source>
</evidence>
<dbReference type="Proteomes" id="UP000248148">
    <property type="component" value="Unassembled WGS sequence"/>
</dbReference>
<dbReference type="GO" id="GO:0005509">
    <property type="term" value="F:calcium ion binding"/>
    <property type="evidence" value="ECO:0007669"/>
    <property type="project" value="InterPro"/>
</dbReference>
<organism evidence="4 5">
    <name type="scientific">Rhodopseudomonas faecalis</name>
    <dbReference type="NCBI Taxonomy" id="99655"/>
    <lineage>
        <taxon>Bacteria</taxon>
        <taxon>Pseudomonadati</taxon>
        <taxon>Pseudomonadota</taxon>
        <taxon>Alphaproteobacteria</taxon>
        <taxon>Hyphomicrobiales</taxon>
        <taxon>Nitrobacteraceae</taxon>
        <taxon>Rhodopseudomonas</taxon>
    </lineage>
</organism>
<sequence length="145" mass="15844">MKLRVKLLALAFVSSVASPAAAADPSSLSHFLEQWDANGDGSVSLAEIRQGREHRFAAYDADGDGYLDREEQAKFDKVRETGIARFSEDDRVKIRRVADGLSMPRNDADGDGRVSRDEFLKGGDSWLKSLDKDGDGAVTLLDLAK</sequence>
<dbReference type="EMBL" id="QJTI01000035">
    <property type="protein sequence ID" value="PYE99934.1"/>
    <property type="molecule type" value="Genomic_DNA"/>
</dbReference>
<reference evidence="4 5" key="1">
    <citation type="submission" date="2018-06" db="EMBL/GenBank/DDBJ databases">
        <title>Genomic Encyclopedia of Archaeal and Bacterial Type Strains, Phase II (KMG-II): from individual species to whole genera.</title>
        <authorList>
            <person name="Goeker M."/>
        </authorList>
    </citation>
    <scope>NUCLEOTIDE SEQUENCE [LARGE SCALE GENOMIC DNA]</scope>
    <source>
        <strain evidence="4 5">JCM 11668</strain>
    </source>
</reference>
<feature type="chain" id="PRO_5016442182" evidence="1">
    <location>
        <begin position="23"/>
        <end position="145"/>
    </location>
</feature>
<accession>A0A318T747</accession>
<dbReference type="InterPro" id="IPR002048">
    <property type="entry name" value="EF_hand_dom"/>
</dbReference>
<evidence type="ECO:0000313" key="4">
    <source>
        <dbReference type="EMBL" id="PYE99934.1"/>
    </source>
</evidence>
<dbReference type="RefSeq" id="WP_110782655.1">
    <property type="nucleotide sequence ID" value="NZ_QJTI01000035.1"/>
</dbReference>
<feature type="domain" description="EF-hand" evidence="2">
    <location>
        <begin position="32"/>
        <end position="50"/>
    </location>
</feature>
<evidence type="ECO:0000259" key="3">
    <source>
        <dbReference type="Pfam" id="PF13499"/>
    </source>
</evidence>
<keyword evidence="1" id="KW-0732">Signal</keyword>
<comment type="caution">
    <text evidence="4">The sequence shown here is derived from an EMBL/GenBank/DDBJ whole genome shotgun (WGS) entry which is preliminary data.</text>
</comment>
<evidence type="ECO:0000313" key="5">
    <source>
        <dbReference type="Proteomes" id="UP000248148"/>
    </source>
</evidence>
<dbReference type="Gene3D" id="1.10.238.10">
    <property type="entry name" value="EF-hand"/>
    <property type="match status" value="2"/>
</dbReference>